<dbReference type="EC" id="3.4.11.1" evidence="3"/>
<gene>
    <name evidence="8" type="ORF">MNB_SV-10-1248</name>
</gene>
<dbReference type="GO" id="GO:0070006">
    <property type="term" value="F:metalloaminopeptidase activity"/>
    <property type="evidence" value="ECO:0007669"/>
    <property type="project" value="InterPro"/>
</dbReference>
<evidence type="ECO:0000313" key="8">
    <source>
        <dbReference type="EMBL" id="SFV69139.1"/>
    </source>
</evidence>
<dbReference type="Pfam" id="PF02789">
    <property type="entry name" value="Peptidase_M17_N"/>
    <property type="match status" value="1"/>
</dbReference>
<dbReference type="GO" id="GO:0006508">
    <property type="term" value="P:proteolysis"/>
    <property type="evidence" value="ECO:0007669"/>
    <property type="project" value="UniProtKB-KW"/>
</dbReference>
<evidence type="ECO:0000256" key="2">
    <source>
        <dbReference type="ARBA" id="ARBA00009528"/>
    </source>
</evidence>
<dbReference type="PANTHER" id="PTHR11963:SF23">
    <property type="entry name" value="CYTOSOL AMINOPEPTIDASE"/>
    <property type="match status" value="1"/>
</dbReference>
<proteinExistence type="inferred from homology"/>
<evidence type="ECO:0000256" key="6">
    <source>
        <dbReference type="ARBA" id="ARBA00022801"/>
    </source>
</evidence>
<accession>A0A1W1CTN3</accession>
<dbReference type="InterPro" id="IPR023042">
    <property type="entry name" value="Peptidase_M17_leu_NH2_pept"/>
</dbReference>
<organism evidence="8">
    <name type="scientific">hydrothermal vent metagenome</name>
    <dbReference type="NCBI Taxonomy" id="652676"/>
    <lineage>
        <taxon>unclassified sequences</taxon>
        <taxon>metagenomes</taxon>
        <taxon>ecological metagenomes</taxon>
    </lineage>
</organism>
<keyword evidence="4 8" id="KW-0031">Aminopeptidase</keyword>
<dbReference type="GO" id="GO:0030145">
    <property type="term" value="F:manganese ion binding"/>
    <property type="evidence" value="ECO:0007669"/>
    <property type="project" value="InterPro"/>
</dbReference>
<comment type="catalytic activity">
    <reaction evidence="1">
        <text>Release of an N-terminal amino acid, Xaa-|-Yaa-, in which Xaa is preferably Leu, but may be other amino acids including Pro although not Arg or Lys, and Yaa may be Pro. Amino acid amides and methyl esters are also readily hydrolyzed, but rates on arylamides are exceedingly low.</text>
        <dbReference type="EC" id="3.4.11.1"/>
    </reaction>
</comment>
<dbReference type="PRINTS" id="PR00481">
    <property type="entry name" value="LAMNOPPTDASE"/>
</dbReference>
<dbReference type="GO" id="GO:0005737">
    <property type="term" value="C:cytoplasm"/>
    <property type="evidence" value="ECO:0007669"/>
    <property type="project" value="InterPro"/>
</dbReference>
<feature type="domain" description="Cytosol aminopeptidase" evidence="7">
    <location>
        <begin position="328"/>
        <end position="335"/>
    </location>
</feature>
<keyword evidence="5" id="KW-0645">Protease</keyword>
<dbReference type="Gene3D" id="3.40.220.10">
    <property type="entry name" value="Leucine Aminopeptidase, subunit E, domain 1"/>
    <property type="match status" value="1"/>
</dbReference>
<dbReference type="Pfam" id="PF00883">
    <property type="entry name" value="Peptidase_M17"/>
    <property type="match status" value="1"/>
</dbReference>
<dbReference type="InterPro" id="IPR008283">
    <property type="entry name" value="Peptidase_M17_N"/>
</dbReference>
<dbReference type="InterPro" id="IPR043472">
    <property type="entry name" value="Macro_dom-like"/>
</dbReference>
<dbReference type="InterPro" id="IPR000819">
    <property type="entry name" value="Peptidase_M17_C"/>
</dbReference>
<sequence>MNFNITSSKLKDIKSDLEIIIVIDKNLKHKTVKDKKLLKKAGFSGSQDELCHLIGKKRLYVGAENLRSAAIRAAVATAMRFLTGKKAYKTVKIAAYVSHPRCSASIRAIAEGAILGSYTYTEYKSKKLKSPVKTLELSLEGYEAHEITMEVAARAVHNGEIAAEATNYTRNIVNTPPDDFYPESMAKKARKLAKELGLGCDILNPKALKKEKMHTLLAVARASRHDPCVIHLSHKPKHAKKVITLVGKGLTYDSGGLSLKPGDYMVTMKADKSGASAVIGIMKAIAEMNLPIEVHGFLGMVENMIGGDAYKPDDVLTAKNGKTIEVRNTDAEGRLVLADVLCYAQQEVKADYIFDLATLTGACVVGVGHYTSGIMGFSDEVKALVGRQAKISGELATALDFNPYLAKTIKSDIADLCNISNTRYGGAVTAGLFLSEFIDKDHKEKWAHIDIAGPAFVEHVWGENPSGASGAGVRMVLRLLESLAREQAAH</sequence>
<dbReference type="NCBIfam" id="NF002081">
    <property type="entry name" value="PRK00913.3-3"/>
    <property type="match status" value="1"/>
</dbReference>
<keyword evidence="6 8" id="KW-0378">Hydrolase</keyword>
<dbReference type="SUPFAM" id="SSF53187">
    <property type="entry name" value="Zn-dependent exopeptidases"/>
    <property type="match status" value="1"/>
</dbReference>
<evidence type="ECO:0000256" key="3">
    <source>
        <dbReference type="ARBA" id="ARBA00012565"/>
    </source>
</evidence>
<evidence type="ECO:0000256" key="4">
    <source>
        <dbReference type="ARBA" id="ARBA00022438"/>
    </source>
</evidence>
<dbReference type="PANTHER" id="PTHR11963">
    <property type="entry name" value="LEUCINE AMINOPEPTIDASE-RELATED"/>
    <property type="match status" value="1"/>
</dbReference>
<dbReference type="HAMAP" id="MF_00181">
    <property type="entry name" value="Cytosol_peptidase_M17"/>
    <property type="match status" value="1"/>
</dbReference>
<evidence type="ECO:0000256" key="5">
    <source>
        <dbReference type="ARBA" id="ARBA00022670"/>
    </source>
</evidence>
<dbReference type="EMBL" id="FPHL01000057">
    <property type="protein sequence ID" value="SFV69139.1"/>
    <property type="molecule type" value="Genomic_DNA"/>
</dbReference>
<dbReference type="AlphaFoldDB" id="A0A1W1CTN3"/>
<name>A0A1W1CTN3_9ZZZZ</name>
<evidence type="ECO:0000259" key="7">
    <source>
        <dbReference type="PROSITE" id="PS00631"/>
    </source>
</evidence>
<dbReference type="Gene3D" id="3.40.630.10">
    <property type="entry name" value="Zn peptidases"/>
    <property type="match status" value="1"/>
</dbReference>
<dbReference type="SUPFAM" id="SSF52949">
    <property type="entry name" value="Macro domain-like"/>
    <property type="match status" value="1"/>
</dbReference>
<comment type="similarity">
    <text evidence="2">Belongs to the peptidase M17 family.</text>
</comment>
<dbReference type="InterPro" id="IPR011356">
    <property type="entry name" value="Leucine_aapep/pepB"/>
</dbReference>
<evidence type="ECO:0000256" key="1">
    <source>
        <dbReference type="ARBA" id="ARBA00000135"/>
    </source>
</evidence>
<dbReference type="CDD" id="cd00433">
    <property type="entry name" value="Peptidase_M17"/>
    <property type="match status" value="1"/>
</dbReference>
<protein>
    <recommendedName>
        <fullName evidence="3">leucyl aminopeptidase</fullName>
        <ecNumber evidence="3">3.4.11.1</ecNumber>
    </recommendedName>
</protein>
<dbReference type="PROSITE" id="PS00631">
    <property type="entry name" value="CYTOSOL_AP"/>
    <property type="match status" value="1"/>
</dbReference>
<reference evidence="8" key="1">
    <citation type="submission" date="2016-10" db="EMBL/GenBank/DDBJ databases">
        <authorList>
            <person name="de Groot N.N."/>
        </authorList>
    </citation>
    <scope>NUCLEOTIDE SEQUENCE</scope>
</reference>